<dbReference type="RefSeq" id="WP_093999194.1">
    <property type="nucleotide sequence ID" value="NZ_BLIS01000025.1"/>
</dbReference>
<protein>
    <submittedName>
        <fullName evidence="1">Uncharacterized protein</fullName>
    </submittedName>
</protein>
<evidence type="ECO:0000313" key="1">
    <source>
        <dbReference type="EMBL" id="VDC43049.1"/>
    </source>
</evidence>
<dbReference type="AlphaFoldDB" id="A0A3P5Y770"/>
<proteinExistence type="predicted"/>
<keyword evidence="2" id="KW-1185">Reference proteome</keyword>
<dbReference type="Proteomes" id="UP000280759">
    <property type="component" value="Unassembled WGS sequence"/>
</dbReference>
<gene>
    <name evidence="1" type="ORF">FMV2238Y02_15310</name>
</gene>
<accession>A0A3P5Y770</accession>
<reference evidence="1 2" key="1">
    <citation type="submission" date="2018-10" db="EMBL/GenBank/DDBJ databases">
        <authorList>
            <consortium name="Molecular Microbiology and Infection Unit (UMMI)"/>
            <person name="Machado M."/>
        </authorList>
    </citation>
    <scope>NUCLEOTIDE SEQUENCE [LARGE SCALE GENOMIC DNA]</scope>
    <source>
        <strain evidence="1">FMV2238.02</strain>
    </source>
</reference>
<name>A0A3P5Y770_STRCB</name>
<dbReference type="EMBL" id="UXEP01000022">
    <property type="protein sequence ID" value="VDC43049.1"/>
    <property type="molecule type" value="Genomic_DNA"/>
</dbReference>
<sequence length="240" mass="28184">MLEEFLQFLGFVFLDIIEIMLMLKLFSFISAIPFRFKKIFYLGLAIVLFQVVVWTFLPDYFTVEVVMMEELLFFVLIALYYGRPIKPSLLVFYGLLPMVVTSLIKQFIVFFIAPLFGLPFTVISQNTFLSYGFLCFSIFLAYFFVKLYHYDFSSWHQNLKSVMADRLLLVTNGSMFLYYLLLHGIDLSSLNWFGMTSTTLRQIIVIFYLILFLTLLAILDRKVKQHLLQQNGSVKRKEVS</sequence>
<evidence type="ECO:0000313" key="2">
    <source>
        <dbReference type="Proteomes" id="UP000280759"/>
    </source>
</evidence>
<organism evidence="1 2">
    <name type="scientific">Streptococcus canis</name>
    <dbReference type="NCBI Taxonomy" id="1329"/>
    <lineage>
        <taxon>Bacteria</taxon>
        <taxon>Bacillati</taxon>
        <taxon>Bacillota</taxon>
        <taxon>Bacilli</taxon>
        <taxon>Lactobacillales</taxon>
        <taxon>Streptococcaceae</taxon>
        <taxon>Streptococcus</taxon>
    </lineage>
</organism>